<dbReference type="InterPro" id="IPR000297">
    <property type="entry name" value="PPIase_PpiC"/>
</dbReference>
<dbReference type="SUPFAM" id="SSF109998">
    <property type="entry name" value="Triger factor/SurA peptide-binding domain-like"/>
    <property type="match status" value="1"/>
</dbReference>
<dbReference type="PANTHER" id="PTHR47245">
    <property type="entry name" value="PEPTIDYLPROLYL ISOMERASE"/>
    <property type="match status" value="1"/>
</dbReference>
<evidence type="ECO:0000313" key="3">
    <source>
        <dbReference type="EMBL" id="CEO87676.1"/>
    </source>
</evidence>
<dbReference type="InterPro" id="IPR050245">
    <property type="entry name" value="PrsA_foldase"/>
</dbReference>
<dbReference type="Gene3D" id="3.10.50.40">
    <property type="match status" value="1"/>
</dbReference>
<dbReference type="PANTHER" id="PTHR47245:SF2">
    <property type="entry name" value="PEPTIDYL-PROLYL CIS-TRANS ISOMERASE HP_0175-RELATED"/>
    <property type="match status" value="1"/>
</dbReference>
<evidence type="ECO:0000313" key="4">
    <source>
        <dbReference type="Proteomes" id="UP000046155"/>
    </source>
</evidence>
<feature type="domain" description="PpiC" evidence="2">
    <location>
        <begin position="168"/>
        <end position="260"/>
    </location>
</feature>
<dbReference type="Gene3D" id="1.10.4030.10">
    <property type="entry name" value="Porin chaperone SurA, peptide-binding domain"/>
    <property type="match status" value="1"/>
</dbReference>
<evidence type="ECO:0000256" key="1">
    <source>
        <dbReference type="PROSITE-ProRule" id="PRU00278"/>
    </source>
</evidence>
<keyword evidence="4" id="KW-1185">Reference proteome</keyword>
<dbReference type="Pfam" id="PF13145">
    <property type="entry name" value="Rotamase_2"/>
    <property type="match status" value="1"/>
</dbReference>
<dbReference type="InterPro" id="IPR046357">
    <property type="entry name" value="PPIase_dom_sf"/>
</dbReference>
<keyword evidence="1" id="KW-0697">Rotamase</keyword>
<dbReference type="PROSITE" id="PS50198">
    <property type="entry name" value="PPIC_PPIASE_2"/>
    <property type="match status" value="1"/>
</dbReference>
<dbReference type="SUPFAM" id="SSF54534">
    <property type="entry name" value="FKBP-like"/>
    <property type="match status" value="1"/>
</dbReference>
<sequence length="313" mass="36220">MFILIIALGGIWLWWVYHGDWVVQVNGYKIYEDDLDLEADRLQMIQESLGMDFQGEQGKALKEQLRQMALDQLVDRALMCQAARNNGISIDQADIENQLMVAQMQAGGAENLQKFLQEQGMTEEKYRELVEEYMMMEKLLDLVTKDVTVEEKDVRQNYQELKEMLVLPERVKVGHILVNTEEEARDVITELKEGADFQELAVQKSVDPSVAENKGIYDNVTKDSSFVEEFKEEAFRLSPGEFSHEPVKTQFGYHVLMCFEKRDASQASYEEVKDWLQEELLTEKKQEKVMDYMESLRGAGRIMYNSKNSAIPV</sequence>
<proteinExistence type="predicted"/>
<protein>
    <submittedName>
        <fullName evidence="3">Putative Foldase protein PrsA</fullName>
        <ecNumber evidence="3">5.2.1.8</ecNumber>
    </submittedName>
</protein>
<evidence type="ECO:0000259" key="2">
    <source>
        <dbReference type="PROSITE" id="PS50198"/>
    </source>
</evidence>
<name>A0A0B7MI61_9FIRM</name>
<gene>
    <name evidence="3" type="ORF">SSCH_1180008</name>
</gene>
<dbReference type="EC" id="5.2.1.8" evidence="3"/>
<dbReference type="EMBL" id="CDRZ01000022">
    <property type="protein sequence ID" value="CEO87676.1"/>
    <property type="molecule type" value="Genomic_DNA"/>
</dbReference>
<dbReference type="Proteomes" id="UP000046155">
    <property type="component" value="Unassembled WGS sequence"/>
</dbReference>
<dbReference type="Pfam" id="PF13624">
    <property type="entry name" value="SurA_N_3"/>
    <property type="match status" value="1"/>
</dbReference>
<dbReference type="AlphaFoldDB" id="A0A0B7MI61"/>
<dbReference type="InterPro" id="IPR027304">
    <property type="entry name" value="Trigger_fact/SurA_dom_sf"/>
</dbReference>
<reference evidence="4" key="1">
    <citation type="submission" date="2015-01" db="EMBL/GenBank/DDBJ databases">
        <authorList>
            <person name="Manzoor Shahid"/>
            <person name="Zubair Saima"/>
        </authorList>
    </citation>
    <scope>NUCLEOTIDE SEQUENCE [LARGE SCALE GENOMIC DNA]</scope>
    <source>
        <strain evidence="4">Sp3</strain>
    </source>
</reference>
<keyword evidence="1 3" id="KW-0413">Isomerase</keyword>
<organism evidence="3 4">
    <name type="scientific">Syntrophaceticus schinkii</name>
    <dbReference type="NCBI Taxonomy" id="499207"/>
    <lineage>
        <taxon>Bacteria</taxon>
        <taxon>Bacillati</taxon>
        <taxon>Bacillota</taxon>
        <taxon>Clostridia</taxon>
        <taxon>Thermoanaerobacterales</taxon>
        <taxon>Thermoanaerobacterales Family III. Incertae Sedis</taxon>
        <taxon>Syntrophaceticus</taxon>
    </lineage>
</organism>
<dbReference type="GO" id="GO:0003755">
    <property type="term" value="F:peptidyl-prolyl cis-trans isomerase activity"/>
    <property type="evidence" value="ECO:0007669"/>
    <property type="project" value="UniProtKB-KW"/>
</dbReference>
<accession>A0A0B7MI61</accession>